<dbReference type="SUPFAM" id="SSF46689">
    <property type="entry name" value="Homeodomain-like"/>
    <property type="match status" value="1"/>
</dbReference>
<dbReference type="Gene3D" id="2.10.110.10">
    <property type="entry name" value="Cysteine Rich Protein"/>
    <property type="match status" value="2"/>
</dbReference>
<evidence type="ECO:0000259" key="14">
    <source>
        <dbReference type="PROSITE" id="PS50071"/>
    </source>
</evidence>
<dbReference type="GO" id="GO:0000981">
    <property type="term" value="F:DNA-binding transcription factor activity, RNA polymerase II-specific"/>
    <property type="evidence" value="ECO:0007669"/>
    <property type="project" value="InterPro"/>
</dbReference>
<evidence type="ECO:0000256" key="1">
    <source>
        <dbReference type="ARBA" id="ARBA00004123"/>
    </source>
</evidence>
<dbReference type="SUPFAM" id="SSF57716">
    <property type="entry name" value="Glucocorticoid receptor-like (DNA-binding domain)"/>
    <property type="match status" value="1"/>
</dbReference>
<comment type="caution">
    <text evidence="15">The sequence shown here is derived from an EMBL/GenBank/DDBJ whole genome shotgun (WGS) entry which is preliminary data.</text>
</comment>
<dbReference type="SMART" id="SM00389">
    <property type="entry name" value="HOX"/>
    <property type="match status" value="1"/>
</dbReference>
<dbReference type="InterPro" id="IPR009057">
    <property type="entry name" value="Homeodomain-like_sf"/>
</dbReference>
<dbReference type="InterPro" id="IPR001356">
    <property type="entry name" value="HD"/>
</dbReference>
<keyword evidence="7 9" id="KW-0371">Homeobox</keyword>
<evidence type="ECO:0000256" key="11">
    <source>
        <dbReference type="RuleBase" id="RU000682"/>
    </source>
</evidence>
<evidence type="ECO:0000259" key="13">
    <source>
        <dbReference type="PROSITE" id="PS50023"/>
    </source>
</evidence>
<sequence length="255" mass="28013">MGEQNNSDKRCSEGGNPPGALWMCTGCGGTIRDPVVLRVGPDQQWHAGCLRCAECQCPLEGSASCFLRDGRTLCRGDYNRMFAVKCGGCRLAVLPADMVLKAGGHVYHPECLRCSLCHRLLMPGDHFTLGALGLCCQAERTMPEQNCTGAKPEWWKEGTVSRDRGRPGRGDACWDRPRGRGRAGGGGVRVRTVLSDAQLRALRSCYSRTPRPDARVKLRLGQLTGLSSRVIRVWFQNKRCKDKRSSLRGGHGREA</sequence>
<evidence type="ECO:0000256" key="10">
    <source>
        <dbReference type="PROSITE-ProRule" id="PRU00125"/>
    </source>
</evidence>
<proteinExistence type="predicted"/>
<dbReference type="FunFam" id="1.10.10.60:FF:000041">
    <property type="entry name" value="insulin gene enhancer protein ISL-1"/>
    <property type="match status" value="1"/>
</dbReference>
<evidence type="ECO:0000256" key="6">
    <source>
        <dbReference type="ARBA" id="ARBA00023125"/>
    </source>
</evidence>
<feature type="domain" description="Homeobox" evidence="14">
    <location>
        <begin position="185"/>
        <end position="245"/>
    </location>
</feature>
<dbReference type="InterPro" id="IPR001781">
    <property type="entry name" value="Znf_LIM"/>
</dbReference>
<feature type="compositionally biased region" description="Basic and acidic residues" evidence="12">
    <location>
        <begin position="158"/>
        <end position="178"/>
    </location>
</feature>
<dbReference type="GO" id="GO:0000987">
    <property type="term" value="F:cis-regulatory region sequence-specific DNA binding"/>
    <property type="evidence" value="ECO:0007669"/>
    <property type="project" value="TreeGrafter"/>
</dbReference>
<keyword evidence="3" id="KW-0677">Repeat</keyword>
<evidence type="ECO:0000313" key="15">
    <source>
        <dbReference type="EMBL" id="KAJ8419032.1"/>
    </source>
</evidence>
<dbReference type="PANTHER" id="PTHR24204:SF7">
    <property type="entry name" value="LIM ZINC-BINDING DOMAIN-CONTAINING PROTEIN"/>
    <property type="match status" value="1"/>
</dbReference>
<dbReference type="GO" id="GO:0048665">
    <property type="term" value="P:neuron fate specification"/>
    <property type="evidence" value="ECO:0007669"/>
    <property type="project" value="InterPro"/>
</dbReference>
<dbReference type="PROSITE" id="PS00478">
    <property type="entry name" value="LIM_DOMAIN_1"/>
    <property type="match status" value="2"/>
</dbReference>
<keyword evidence="5 10" id="KW-0440">LIM domain</keyword>
<keyword evidence="4 10" id="KW-0862">Zinc</keyword>
<dbReference type="SMART" id="SM00132">
    <property type="entry name" value="LIM"/>
    <property type="match status" value="2"/>
</dbReference>
<keyword evidence="16" id="KW-1185">Reference proteome</keyword>
<keyword evidence="8 9" id="KW-0539">Nucleus</keyword>
<dbReference type="PROSITE" id="PS50023">
    <property type="entry name" value="LIM_DOMAIN_2"/>
    <property type="match status" value="1"/>
</dbReference>
<evidence type="ECO:0000256" key="12">
    <source>
        <dbReference type="SAM" id="MobiDB-lite"/>
    </source>
</evidence>
<feature type="DNA-binding region" description="Homeobox" evidence="9">
    <location>
        <begin position="187"/>
        <end position="246"/>
    </location>
</feature>
<dbReference type="GO" id="GO:0007409">
    <property type="term" value="P:axonogenesis"/>
    <property type="evidence" value="ECO:0007669"/>
    <property type="project" value="TreeGrafter"/>
</dbReference>
<name>A0AAD7TEG6_9TELE</name>
<dbReference type="InterPro" id="IPR047169">
    <property type="entry name" value="ISL1/2-like"/>
</dbReference>
<dbReference type="Pfam" id="PF00412">
    <property type="entry name" value="LIM"/>
    <property type="match status" value="2"/>
</dbReference>
<reference evidence="15" key="1">
    <citation type="journal article" date="2023" name="Science">
        <title>Genome structures resolve the early diversification of teleost fishes.</title>
        <authorList>
            <person name="Parey E."/>
            <person name="Louis A."/>
            <person name="Montfort J."/>
            <person name="Bouchez O."/>
            <person name="Roques C."/>
            <person name="Iampietro C."/>
            <person name="Lluch J."/>
            <person name="Castinel A."/>
            <person name="Donnadieu C."/>
            <person name="Desvignes T."/>
            <person name="Floi Bucao C."/>
            <person name="Jouanno E."/>
            <person name="Wen M."/>
            <person name="Mejri S."/>
            <person name="Dirks R."/>
            <person name="Jansen H."/>
            <person name="Henkel C."/>
            <person name="Chen W.J."/>
            <person name="Zahm M."/>
            <person name="Cabau C."/>
            <person name="Klopp C."/>
            <person name="Thompson A.W."/>
            <person name="Robinson-Rechavi M."/>
            <person name="Braasch I."/>
            <person name="Lecointre G."/>
            <person name="Bobe J."/>
            <person name="Postlethwait J.H."/>
            <person name="Berthelot C."/>
            <person name="Roest Crollius H."/>
            <person name="Guiguen Y."/>
        </authorList>
    </citation>
    <scope>NUCLEOTIDE SEQUENCE</scope>
    <source>
        <strain evidence="15">NC1722</strain>
    </source>
</reference>
<keyword evidence="2 10" id="KW-0479">Metal-binding</keyword>
<dbReference type="GO" id="GO:0046872">
    <property type="term" value="F:metal ion binding"/>
    <property type="evidence" value="ECO:0007669"/>
    <property type="project" value="UniProtKB-KW"/>
</dbReference>
<evidence type="ECO:0000256" key="7">
    <source>
        <dbReference type="ARBA" id="ARBA00023155"/>
    </source>
</evidence>
<dbReference type="Proteomes" id="UP001221898">
    <property type="component" value="Unassembled WGS sequence"/>
</dbReference>
<dbReference type="Pfam" id="PF00046">
    <property type="entry name" value="Homeodomain"/>
    <property type="match status" value="1"/>
</dbReference>
<feature type="region of interest" description="Disordered" evidence="12">
    <location>
        <begin position="158"/>
        <end position="187"/>
    </location>
</feature>
<dbReference type="GO" id="GO:0045944">
    <property type="term" value="P:positive regulation of transcription by RNA polymerase II"/>
    <property type="evidence" value="ECO:0007669"/>
    <property type="project" value="InterPro"/>
</dbReference>
<evidence type="ECO:0000313" key="16">
    <source>
        <dbReference type="Proteomes" id="UP001221898"/>
    </source>
</evidence>
<dbReference type="Gene3D" id="1.10.10.60">
    <property type="entry name" value="Homeodomain-like"/>
    <property type="match status" value="1"/>
</dbReference>
<organism evidence="15 16">
    <name type="scientific">Aldrovandia affinis</name>
    <dbReference type="NCBI Taxonomy" id="143900"/>
    <lineage>
        <taxon>Eukaryota</taxon>
        <taxon>Metazoa</taxon>
        <taxon>Chordata</taxon>
        <taxon>Craniata</taxon>
        <taxon>Vertebrata</taxon>
        <taxon>Euteleostomi</taxon>
        <taxon>Actinopterygii</taxon>
        <taxon>Neopterygii</taxon>
        <taxon>Teleostei</taxon>
        <taxon>Notacanthiformes</taxon>
        <taxon>Halosauridae</taxon>
        <taxon>Aldrovandia</taxon>
    </lineage>
</organism>
<evidence type="ECO:0000256" key="4">
    <source>
        <dbReference type="ARBA" id="ARBA00022833"/>
    </source>
</evidence>
<evidence type="ECO:0000256" key="3">
    <source>
        <dbReference type="ARBA" id="ARBA00022737"/>
    </source>
</evidence>
<comment type="subcellular location">
    <subcellularLocation>
        <location evidence="1 9 11">Nucleus</location>
    </subcellularLocation>
</comment>
<evidence type="ECO:0000256" key="2">
    <source>
        <dbReference type="ARBA" id="ARBA00022723"/>
    </source>
</evidence>
<evidence type="ECO:0000256" key="8">
    <source>
        <dbReference type="ARBA" id="ARBA00023242"/>
    </source>
</evidence>
<dbReference type="EMBL" id="JAINUG010000001">
    <property type="protein sequence ID" value="KAJ8419032.1"/>
    <property type="molecule type" value="Genomic_DNA"/>
</dbReference>
<dbReference type="GO" id="GO:0005634">
    <property type="term" value="C:nucleus"/>
    <property type="evidence" value="ECO:0007669"/>
    <property type="project" value="UniProtKB-SubCell"/>
</dbReference>
<accession>A0AAD7TEG6</accession>
<dbReference type="PANTHER" id="PTHR24204">
    <property type="entry name" value="INSULIN GENE ENHANCER PROTEIN"/>
    <property type="match status" value="1"/>
</dbReference>
<feature type="domain" description="LIM zinc-binding" evidence="13">
    <location>
        <begin position="22"/>
        <end position="84"/>
    </location>
</feature>
<dbReference type="CDD" id="cd00086">
    <property type="entry name" value="homeodomain"/>
    <property type="match status" value="1"/>
</dbReference>
<evidence type="ECO:0000256" key="5">
    <source>
        <dbReference type="ARBA" id="ARBA00023038"/>
    </source>
</evidence>
<dbReference type="AlphaFoldDB" id="A0AAD7TEG6"/>
<evidence type="ECO:0000256" key="9">
    <source>
        <dbReference type="PROSITE-ProRule" id="PRU00108"/>
    </source>
</evidence>
<keyword evidence="6 9" id="KW-0238">DNA-binding</keyword>
<protein>
    <submittedName>
        <fullName evidence="15">Uncharacterized protein</fullName>
    </submittedName>
</protein>
<gene>
    <name evidence="15" type="ORF">AAFF_G00005310</name>
</gene>
<dbReference type="PROSITE" id="PS50071">
    <property type="entry name" value="HOMEOBOX_2"/>
    <property type="match status" value="1"/>
</dbReference>